<dbReference type="Proteomes" id="UP000474175">
    <property type="component" value="Unassembled WGS sequence"/>
</dbReference>
<feature type="domain" description="HTH luxR-type" evidence="1">
    <location>
        <begin position="1"/>
        <end position="65"/>
    </location>
</feature>
<dbReference type="AlphaFoldDB" id="A0A6L9L3F8"/>
<comment type="caution">
    <text evidence="2">The sequence shown here is derived from an EMBL/GenBank/DDBJ whole genome shotgun (WGS) entry which is preliminary data.</text>
</comment>
<organism evidence="2 3">
    <name type="scientific">Spirosoma terrae</name>
    <dbReference type="NCBI Taxonomy" id="1968276"/>
    <lineage>
        <taxon>Bacteria</taxon>
        <taxon>Pseudomonadati</taxon>
        <taxon>Bacteroidota</taxon>
        <taxon>Cytophagia</taxon>
        <taxon>Cytophagales</taxon>
        <taxon>Cytophagaceae</taxon>
        <taxon>Spirosoma</taxon>
    </lineage>
</organism>
<dbReference type="PROSITE" id="PS50043">
    <property type="entry name" value="HTH_LUXR_2"/>
    <property type="match status" value="1"/>
</dbReference>
<evidence type="ECO:0000259" key="1">
    <source>
        <dbReference type="PROSITE" id="PS50043"/>
    </source>
</evidence>
<dbReference type="GO" id="GO:0006355">
    <property type="term" value="P:regulation of DNA-templated transcription"/>
    <property type="evidence" value="ECO:0007669"/>
    <property type="project" value="InterPro"/>
</dbReference>
<reference evidence="2 3" key="1">
    <citation type="submission" date="2020-02" db="EMBL/GenBank/DDBJ databases">
        <title>Draft genome sequence of two Spirosoma agri KCTC 52727 and Spirosoma terrae KCTC 52035.</title>
        <authorList>
            <person name="Rojas J."/>
            <person name="Ambika Manirajan B."/>
            <person name="Suarez C."/>
            <person name="Ratering S."/>
            <person name="Schnell S."/>
        </authorList>
    </citation>
    <scope>NUCLEOTIDE SEQUENCE [LARGE SCALE GENOMIC DNA]</scope>
    <source>
        <strain evidence="2 3">KCTC 52035</strain>
    </source>
</reference>
<dbReference type="Gene3D" id="1.10.10.10">
    <property type="entry name" value="Winged helix-like DNA-binding domain superfamily/Winged helix DNA-binding domain"/>
    <property type="match status" value="1"/>
</dbReference>
<dbReference type="Pfam" id="PF00196">
    <property type="entry name" value="GerE"/>
    <property type="match status" value="1"/>
</dbReference>
<keyword evidence="3" id="KW-1185">Reference proteome</keyword>
<dbReference type="InterPro" id="IPR016032">
    <property type="entry name" value="Sig_transdc_resp-reg_C-effctor"/>
</dbReference>
<dbReference type="SMART" id="SM00421">
    <property type="entry name" value="HTH_LUXR"/>
    <property type="match status" value="1"/>
</dbReference>
<protein>
    <submittedName>
        <fullName evidence="2">Response regulator transcription factor</fullName>
    </submittedName>
</protein>
<accession>A0A6L9L3F8</accession>
<proteinExistence type="predicted"/>
<gene>
    <name evidence="2" type="ORF">GK108_09125</name>
</gene>
<dbReference type="GO" id="GO:0003677">
    <property type="term" value="F:DNA binding"/>
    <property type="evidence" value="ECO:0007669"/>
    <property type="project" value="InterPro"/>
</dbReference>
<evidence type="ECO:0000313" key="2">
    <source>
        <dbReference type="EMBL" id="NDU95034.1"/>
    </source>
</evidence>
<dbReference type="InterPro" id="IPR000792">
    <property type="entry name" value="Tscrpt_reg_LuxR_C"/>
</dbReference>
<name>A0A6L9L3F8_9BACT</name>
<evidence type="ECO:0000313" key="3">
    <source>
        <dbReference type="Proteomes" id="UP000474175"/>
    </source>
</evidence>
<dbReference type="EMBL" id="JAAFZH010000003">
    <property type="protein sequence ID" value="NDU95034.1"/>
    <property type="molecule type" value="Genomic_DNA"/>
</dbReference>
<dbReference type="CDD" id="cd06170">
    <property type="entry name" value="LuxR_C_like"/>
    <property type="match status" value="1"/>
</dbReference>
<sequence length="69" mass="7971">MPTSFCFKRRELLFLQLACTELTYVQIADQMCVSPRTVDGYREALFDRLQVKSRVGLAMWAVRMGIVLP</sequence>
<dbReference type="InterPro" id="IPR036388">
    <property type="entry name" value="WH-like_DNA-bd_sf"/>
</dbReference>
<dbReference type="SUPFAM" id="SSF46894">
    <property type="entry name" value="C-terminal effector domain of the bipartite response regulators"/>
    <property type="match status" value="1"/>
</dbReference>